<reference evidence="5" key="3">
    <citation type="submission" date="2016-06" db="EMBL/GenBank/DDBJ databases">
        <authorList>
            <person name="Xu Y."/>
            <person name="Nagy A."/>
            <person name="Yan X."/>
            <person name="Kim S.W."/>
            <person name="Haley B."/>
            <person name="Liu N.T."/>
            <person name="Nou X."/>
        </authorList>
    </citation>
    <scope>NUCLEOTIDE SEQUENCE [LARGE SCALE GENOMIC DNA]</scope>
    <source>
        <strain evidence="5">ATCC 49129</strain>
    </source>
</reference>
<dbReference type="OrthoDB" id="7509319at2"/>
<keyword evidence="5" id="KW-1185">Reference proteome</keyword>
<organism evidence="3 5">
    <name type="scientific">Ralstonia insidiosa</name>
    <dbReference type="NCBI Taxonomy" id="190721"/>
    <lineage>
        <taxon>Bacteria</taxon>
        <taxon>Pseudomonadati</taxon>
        <taxon>Pseudomonadota</taxon>
        <taxon>Betaproteobacteria</taxon>
        <taxon>Burkholderiales</taxon>
        <taxon>Burkholderiaceae</taxon>
        <taxon>Ralstonia</taxon>
    </lineage>
</organism>
<dbReference type="STRING" id="190721.ACS15_5388"/>
<dbReference type="Proteomes" id="UP000078572">
    <property type="component" value="Chromosome 2"/>
</dbReference>
<keyword evidence="1" id="KW-0472">Membrane</keyword>
<name>A0A192A5N0_9RALS</name>
<dbReference type="AlphaFoldDB" id="A0A192A5N0"/>
<keyword evidence="1" id="KW-0812">Transmembrane</keyword>
<evidence type="ECO:0000313" key="5">
    <source>
        <dbReference type="Proteomes" id="UP000078572"/>
    </source>
</evidence>
<reference evidence="2 4" key="1">
    <citation type="submission" date="2015-09" db="EMBL/GenBank/DDBJ databases">
        <authorList>
            <person name="Xu Y."/>
            <person name="Nagy A."/>
            <person name="Liu N.T."/>
            <person name="Nou X."/>
        </authorList>
    </citation>
    <scope>NUCLEOTIDE SEQUENCE [LARGE SCALE GENOMIC DNA]</scope>
    <source>
        <strain evidence="2 4">FC1138</strain>
    </source>
</reference>
<dbReference type="PATRIC" id="fig|190721.6.peg.5331"/>
<feature type="transmembrane region" description="Helical" evidence="1">
    <location>
        <begin position="37"/>
        <end position="59"/>
    </location>
</feature>
<accession>A0A192A5N0</accession>
<dbReference type="EMBL" id="CP016023">
    <property type="protein sequence ID" value="ANJ75694.1"/>
    <property type="molecule type" value="Genomic_DNA"/>
</dbReference>
<dbReference type="Proteomes" id="UP000077927">
    <property type="component" value="Chromosome 2"/>
</dbReference>
<evidence type="ECO:0000256" key="1">
    <source>
        <dbReference type="SAM" id="Phobius"/>
    </source>
</evidence>
<sequence>MTGMGTKWLAGVVLGLPLSIALCTLAILWLPGGWESGLIGALLVCLPLWVVFISASVLFSTSVHAWVVFGTANLLSFGVLWLPRLLHP</sequence>
<reference evidence="3" key="2">
    <citation type="submission" date="2016-06" db="EMBL/GenBank/DDBJ databases">
        <authorList>
            <person name="Kjaerup R.B."/>
            <person name="Dalgaard T.S."/>
            <person name="Juul-Madsen H.R."/>
        </authorList>
    </citation>
    <scope>NUCLEOTIDE SEQUENCE [LARGE SCALE GENOMIC DNA]</scope>
    <source>
        <strain evidence="3">ATCC 49129</strain>
    </source>
</reference>
<feature type="transmembrane region" description="Helical" evidence="1">
    <location>
        <begin position="6"/>
        <end position="30"/>
    </location>
</feature>
<dbReference type="KEGG" id="rin:ACS15_5388"/>
<proteinExistence type="predicted"/>
<protein>
    <submittedName>
        <fullName evidence="2">Membrane protein</fullName>
    </submittedName>
</protein>
<dbReference type="EMBL" id="CP012606">
    <property type="protein sequence ID" value="ANH76154.1"/>
    <property type="molecule type" value="Genomic_DNA"/>
</dbReference>
<gene>
    <name evidence="3" type="ORF">A9Y76_24775</name>
    <name evidence="2" type="ORF">ACS15_5388</name>
</gene>
<keyword evidence="1" id="KW-1133">Transmembrane helix</keyword>
<evidence type="ECO:0000313" key="3">
    <source>
        <dbReference type="EMBL" id="ANJ75694.1"/>
    </source>
</evidence>
<evidence type="ECO:0000313" key="4">
    <source>
        <dbReference type="Proteomes" id="UP000077927"/>
    </source>
</evidence>
<feature type="transmembrane region" description="Helical" evidence="1">
    <location>
        <begin position="65"/>
        <end position="82"/>
    </location>
</feature>
<evidence type="ECO:0000313" key="2">
    <source>
        <dbReference type="EMBL" id="ANH76154.1"/>
    </source>
</evidence>